<dbReference type="RefSeq" id="WP_145207634.1">
    <property type="nucleotide sequence ID" value="NZ_CP036432.1"/>
</dbReference>
<feature type="domain" description="Flagellar hook-associated protein 2 N-terminal" evidence="6">
    <location>
        <begin position="9"/>
        <end position="107"/>
    </location>
</feature>
<keyword evidence="8" id="KW-0282">Flagellum</keyword>
<reference evidence="8 9" key="1">
    <citation type="submission" date="2019-02" db="EMBL/GenBank/DDBJ databases">
        <title>Deep-cultivation of Planctomycetes and their phenomic and genomic characterization uncovers novel biology.</title>
        <authorList>
            <person name="Wiegand S."/>
            <person name="Jogler M."/>
            <person name="Boedeker C."/>
            <person name="Pinto D."/>
            <person name="Vollmers J."/>
            <person name="Rivas-Marin E."/>
            <person name="Kohn T."/>
            <person name="Peeters S.H."/>
            <person name="Heuer A."/>
            <person name="Rast P."/>
            <person name="Oberbeckmann S."/>
            <person name="Bunk B."/>
            <person name="Jeske O."/>
            <person name="Meyerdierks A."/>
            <person name="Storesund J.E."/>
            <person name="Kallscheuer N."/>
            <person name="Luecker S."/>
            <person name="Lage O.M."/>
            <person name="Pohl T."/>
            <person name="Merkel B.J."/>
            <person name="Hornburger P."/>
            <person name="Mueller R.-W."/>
            <person name="Bruemmer F."/>
            <person name="Labrenz M."/>
            <person name="Spormann A.M."/>
            <person name="Op den Camp H."/>
            <person name="Overmann J."/>
            <person name="Amann R."/>
            <person name="Jetten M.S.M."/>
            <person name="Mascher T."/>
            <person name="Medema M.H."/>
            <person name="Devos D.P."/>
            <person name="Kaster A.-K."/>
            <person name="Ovreas L."/>
            <person name="Rohde M."/>
            <person name="Galperin M.Y."/>
            <person name="Jogler C."/>
        </authorList>
    </citation>
    <scope>NUCLEOTIDE SEQUENCE [LARGE SCALE GENOMIC DNA]</scope>
    <source>
        <strain evidence="8 9">TBK1r</strain>
    </source>
</reference>
<dbReference type="PANTHER" id="PTHR30288:SF0">
    <property type="entry name" value="FLAGELLAR HOOK-ASSOCIATED PROTEIN 2"/>
    <property type="match status" value="1"/>
</dbReference>
<comment type="similarity">
    <text evidence="1 5">Belongs to the FliD family.</text>
</comment>
<accession>A0ABX5XIV4</accession>
<evidence type="ECO:0000256" key="3">
    <source>
        <dbReference type="ARBA" id="ARBA00023054"/>
    </source>
</evidence>
<dbReference type="InterPro" id="IPR010809">
    <property type="entry name" value="FliD_C"/>
</dbReference>
<evidence type="ECO:0000313" key="8">
    <source>
        <dbReference type="EMBL" id="QDV81907.1"/>
    </source>
</evidence>
<feature type="domain" description="Flagellar hook-associated protein 2 C-terminal" evidence="7">
    <location>
        <begin position="566"/>
        <end position="642"/>
    </location>
</feature>
<keyword evidence="5" id="KW-0964">Secreted</keyword>
<organism evidence="8 9">
    <name type="scientific">Stieleria magnilauensis</name>
    <dbReference type="NCBI Taxonomy" id="2527963"/>
    <lineage>
        <taxon>Bacteria</taxon>
        <taxon>Pseudomonadati</taxon>
        <taxon>Planctomycetota</taxon>
        <taxon>Planctomycetia</taxon>
        <taxon>Pirellulales</taxon>
        <taxon>Pirellulaceae</taxon>
        <taxon>Stieleria</taxon>
    </lineage>
</organism>
<keyword evidence="9" id="KW-1185">Reference proteome</keyword>
<dbReference type="EMBL" id="CP036432">
    <property type="protein sequence ID" value="QDV81907.1"/>
    <property type="molecule type" value="Genomic_DNA"/>
</dbReference>
<evidence type="ECO:0000256" key="5">
    <source>
        <dbReference type="RuleBase" id="RU362066"/>
    </source>
</evidence>
<keyword evidence="8" id="KW-0966">Cell projection</keyword>
<name>A0ABX5XIV4_9BACT</name>
<evidence type="ECO:0000259" key="6">
    <source>
        <dbReference type="Pfam" id="PF02465"/>
    </source>
</evidence>
<dbReference type="Pfam" id="PF02465">
    <property type="entry name" value="FliD_N"/>
    <property type="match status" value="1"/>
</dbReference>
<keyword evidence="8" id="KW-0969">Cilium</keyword>
<dbReference type="InterPro" id="IPR040026">
    <property type="entry name" value="FliD"/>
</dbReference>
<protein>
    <recommendedName>
        <fullName evidence="5">Flagellar hook-associated protein 2</fullName>
        <shortName evidence="5">HAP2</shortName>
    </recommendedName>
    <alternativeName>
        <fullName evidence="5">Flagellar cap protein</fullName>
    </alternativeName>
</protein>
<keyword evidence="3" id="KW-0175">Coiled coil</keyword>
<keyword evidence="4 5" id="KW-0975">Bacterial flagellum</keyword>
<dbReference type="Pfam" id="PF07195">
    <property type="entry name" value="FliD_C"/>
    <property type="match status" value="2"/>
</dbReference>
<evidence type="ECO:0000256" key="4">
    <source>
        <dbReference type="ARBA" id="ARBA00023143"/>
    </source>
</evidence>
<dbReference type="PANTHER" id="PTHR30288">
    <property type="entry name" value="FLAGELLAR CAP/ASSEMBLY PROTEIN FLID"/>
    <property type="match status" value="1"/>
</dbReference>
<comment type="subcellular location">
    <subcellularLocation>
        <location evidence="5">Secreted</location>
    </subcellularLocation>
    <subcellularLocation>
        <location evidence="5">Bacterial flagellum</location>
    </subcellularLocation>
</comment>
<evidence type="ECO:0000259" key="7">
    <source>
        <dbReference type="Pfam" id="PF07195"/>
    </source>
</evidence>
<evidence type="ECO:0000256" key="1">
    <source>
        <dbReference type="ARBA" id="ARBA00009764"/>
    </source>
</evidence>
<dbReference type="InterPro" id="IPR003481">
    <property type="entry name" value="FliD_N"/>
</dbReference>
<feature type="domain" description="Flagellar hook-associated protein 2 C-terminal" evidence="7">
    <location>
        <begin position="227"/>
        <end position="428"/>
    </location>
</feature>
<sequence>MFTIDGIVSGFDTSGIIDSLLGFQQQQIDTFNSRKAEVATKQTSFKGIEAQLVTLQSSLTRLNRATNSVFDARVASSTNEDVVTATPGSGAIASNYQISVEQLATAHQVASQGFSSTTDQIASGDITFKVGDRAEQTININASNNTLKGFVNTINEQVEDINASIVFDQAAGSHRILLSSKRTGAVNSITVNSAQDPLSGVLPDFSGPAVQPPLNAIVKLGSGIGAISAEYDSNTVDGLIENVALELNKADPGGVININIEADTESAKEAVQGFVDNFNTIIEFIDTQSQYNPDTEVGNPLLGDRSASTIKNKLLTIVSETVPDSAVARLSEIGVDLDLQGKLAIDSAKLDQALKGELEGIDVKDIRNLFGLNGVSTSSGVRFLGGTGRTEPSQTPYEVDITQAAEQALVTATNAAAASIVVDGTNNSFEITVDSIVSETLTLNPGTYTTSELAAHLESVINSSSTLGVHQVDVSVGSDNRLSITTEAYGSAANISSLNGTAASILGFTGSENDAGQNVAGRFLVNGVEEIAKGTGRILTGDPDNENTADLRVEVTLTAAQINSGSEAELTVTQGITGRLNDYIRSVLDAETGLLKTVNETFESRIASIDKSIEQVEKLTESKREYLIAEFTALESIINELQTTGNFISTQLTSLGNFSNNKK</sequence>
<dbReference type="Proteomes" id="UP000318081">
    <property type="component" value="Chromosome"/>
</dbReference>
<evidence type="ECO:0000313" key="9">
    <source>
        <dbReference type="Proteomes" id="UP000318081"/>
    </source>
</evidence>
<evidence type="ECO:0000256" key="2">
    <source>
        <dbReference type="ARBA" id="ARBA00011255"/>
    </source>
</evidence>
<comment type="subunit">
    <text evidence="2 5">Homopentamer.</text>
</comment>
<proteinExistence type="inferred from homology"/>
<comment type="function">
    <text evidence="5">Required for morphogenesis and for the elongation of the flagellar filament by facilitating polymerization of the flagellin monomers at the tip of growing filament. Forms a capping structure, which prevents flagellin subunits (transported through the central channel of the flagellum) from leaking out without polymerization at the distal end.</text>
</comment>
<gene>
    <name evidence="8" type="primary">fliD</name>
    <name evidence="8" type="ORF">TBK1r_08300</name>
</gene>